<dbReference type="InterPro" id="IPR050757">
    <property type="entry name" value="Collagen_mod_GT25"/>
</dbReference>
<dbReference type="Pfam" id="PF01755">
    <property type="entry name" value="Glyco_transf_25"/>
    <property type="match status" value="1"/>
</dbReference>
<sequence length="572" mass="65008">ATDHNSDNTTAMLQEWLGAVGKDYHSVVWKVQEEPSSYPDELGPKHWSDKRYENIMKLKQEALTYAREQQADYILVRSLGHCGVGAEMSFSMSPESVLSPQFMDTDSVLTNNQTVKFLMAQNKSVVAPMLDSQTFYSNFWCGITPQGFYRRTPDYFPTKNRQRVGCFRVPMVYATFLIDLRKEETLQLAFYPPHPNYTWAFDDIIVFAYSCQEAGEGDGGFGGAGAWGGCAAHLSHPTGAEVHVCNQQHFGYINVPVKAHQTLEDEHANFVHLTLEAMVDGPPMQRSRHISLMPRPLTKMGFNEIFLINLVRRPDRRQRMLASLQELEIIPRVVDAVDGSTLNSSDIKVLGVDLLPGYYDPFSGRTLTKGEVGCFLSHYNIWKEIVSRGLERSVVFEDDVRFEAAFPARLQQLMEELEQAQQDWDLIYLGRKQVNDEDEAPVKGVRNLVVAGYSYWTLAYAISHHGAQKLLATKPLSKMLPVDEYLPIMYDKHPNEDYKRHFSPRDLLVFSAHPLLVYPTHYAGDSNWLSDTETSTIWDDDAKKTDWVGSQKTLRDSRGSTGHLRSTARDEL</sequence>
<dbReference type="GO" id="GO:0016740">
    <property type="term" value="F:transferase activity"/>
    <property type="evidence" value="ECO:0007669"/>
    <property type="project" value="UniProtKB-KW"/>
</dbReference>
<organism evidence="3 4">
    <name type="scientific">Oenanthe oenanthe</name>
    <name type="common">Northern wheatear</name>
    <dbReference type="NCBI Taxonomy" id="279966"/>
    <lineage>
        <taxon>Eukaryota</taxon>
        <taxon>Metazoa</taxon>
        <taxon>Chordata</taxon>
        <taxon>Craniata</taxon>
        <taxon>Vertebrata</taxon>
        <taxon>Euteleostomi</taxon>
        <taxon>Archelosauria</taxon>
        <taxon>Archosauria</taxon>
        <taxon>Dinosauria</taxon>
        <taxon>Saurischia</taxon>
        <taxon>Theropoda</taxon>
        <taxon>Coelurosauria</taxon>
        <taxon>Aves</taxon>
        <taxon>Neognathae</taxon>
        <taxon>Neoaves</taxon>
        <taxon>Telluraves</taxon>
        <taxon>Australaves</taxon>
        <taxon>Passeriformes</taxon>
        <taxon>Muscicapidae</taxon>
        <taxon>Oenanthe</taxon>
    </lineage>
</organism>
<dbReference type="PANTHER" id="PTHR10730:SF9">
    <property type="entry name" value="INACTIVE GLYCOSYLTRANSFERASE 25 FAMILY MEMBER 3"/>
    <property type="match status" value="1"/>
</dbReference>
<comment type="caution">
    <text evidence="3">The sequence shown here is derived from an EMBL/GenBank/DDBJ whole genome shotgun (WGS) entry which is preliminary data.</text>
</comment>
<dbReference type="CDD" id="cd06532">
    <property type="entry name" value="Glyco_transf_25"/>
    <property type="match status" value="1"/>
</dbReference>
<evidence type="ECO:0000256" key="1">
    <source>
        <dbReference type="SAM" id="MobiDB-lite"/>
    </source>
</evidence>
<accession>A0A7L1DWJ6</accession>
<feature type="non-terminal residue" evidence="3">
    <location>
        <position position="572"/>
    </location>
</feature>
<dbReference type="InterPro" id="IPR002654">
    <property type="entry name" value="Glyco_trans_25"/>
</dbReference>
<feature type="region of interest" description="Disordered" evidence="1">
    <location>
        <begin position="550"/>
        <end position="572"/>
    </location>
</feature>
<protein>
    <submittedName>
        <fullName evidence="3">GT253 glycosyltransferase</fullName>
    </submittedName>
</protein>
<evidence type="ECO:0000259" key="2">
    <source>
        <dbReference type="Pfam" id="PF01755"/>
    </source>
</evidence>
<evidence type="ECO:0000313" key="3">
    <source>
        <dbReference type="EMBL" id="NXM81513.1"/>
    </source>
</evidence>
<keyword evidence="4" id="KW-1185">Reference proteome</keyword>
<feature type="domain" description="Glycosyl transferase family 25" evidence="2">
    <location>
        <begin position="303"/>
        <end position="485"/>
    </location>
</feature>
<reference evidence="3 4" key="1">
    <citation type="submission" date="2019-09" db="EMBL/GenBank/DDBJ databases">
        <title>Bird 10,000 Genomes (B10K) Project - Family phase.</title>
        <authorList>
            <person name="Zhang G."/>
        </authorList>
    </citation>
    <scope>NUCLEOTIDE SEQUENCE [LARGE SCALE GENOMIC DNA]</scope>
    <source>
        <strain evidence="3">B10K-DU-001-74</strain>
        <tissue evidence="3">Muscle</tissue>
    </source>
</reference>
<dbReference type="Proteomes" id="UP000565754">
    <property type="component" value="Unassembled WGS sequence"/>
</dbReference>
<dbReference type="EMBL" id="VXBF01002505">
    <property type="protein sequence ID" value="NXM81513.1"/>
    <property type="molecule type" value="Genomic_DNA"/>
</dbReference>
<evidence type="ECO:0000313" key="4">
    <source>
        <dbReference type="Proteomes" id="UP000565754"/>
    </source>
</evidence>
<dbReference type="AlphaFoldDB" id="A0A7L1DWJ6"/>
<dbReference type="PANTHER" id="PTHR10730">
    <property type="entry name" value="PROCOLLAGEN-LYSINE,2-OXOGLUTARATE 5-DIOXYGENASE/GLYCOSYLTRANSFERASE 25 FAMILY MEMBER"/>
    <property type="match status" value="1"/>
</dbReference>
<feature type="non-terminal residue" evidence="3">
    <location>
        <position position="1"/>
    </location>
</feature>
<keyword evidence="3" id="KW-0808">Transferase</keyword>
<name>A0A7L1DWJ6_OENON</name>
<gene>
    <name evidence="3" type="primary">Cercam</name>
    <name evidence="3" type="ORF">OENOEN_R02066</name>
</gene>
<proteinExistence type="predicted"/>